<dbReference type="GO" id="GO:0018786">
    <property type="term" value="F:haloalkane dehalogenase activity"/>
    <property type="evidence" value="ECO:0007669"/>
    <property type="project" value="UniProtKB-EC"/>
</dbReference>
<evidence type="ECO:0000313" key="2">
    <source>
        <dbReference type="Proteomes" id="UP000189229"/>
    </source>
</evidence>
<sequence length="49" mass="5613">MQTLRTPDERFDDLPDFPYAPRYCELPDDEGGTLRVAWVQDGRTAPTPC</sequence>
<keyword evidence="1" id="KW-0378">Hydrolase</keyword>
<dbReference type="Gene3D" id="3.40.50.1820">
    <property type="entry name" value="alpha/beta hydrolase"/>
    <property type="match status" value="1"/>
</dbReference>
<dbReference type="EC" id="3.8.1.5" evidence="1"/>
<reference evidence="1 2" key="1">
    <citation type="submission" date="2017-02" db="EMBL/GenBank/DDBJ databases">
        <title>Complete genome sequences of Mycobacterium kansasii strains isolated from rhesus macaques.</title>
        <authorList>
            <person name="Panda A."/>
            <person name="Nagaraj S."/>
            <person name="Zhao X."/>
            <person name="Tettelin H."/>
            <person name="Detolla L.J."/>
        </authorList>
    </citation>
    <scope>NUCLEOTIDE SEQUENCE [LARGE SCALE GENOMIC DNA]</scope>
    <source>
        <strain evidence="1 2">11-3813</strain>
    </source>
</reference>
<comment type="caution">
    <text evidence="1">The sequence shown here is derived from an EMBL/GenBank/DDBJ whole genome shotgun (WGS) entry which is preliminary data.</text>
</comment>
<dbReference type="Proteomes" id="UP000189229">
    <property type="component" value="Unassembled WGS sequence"/>
</dbReference>
<dbReference type="InterPro" id="IPR029058">
    <property type="entry name" value="AB_hydrolase_fold"/>
</dbReference>
<name>A0A1V3X8K9_MYCKA</name>
<proteinExistence type="predicted"/>
<gene>
    <name evidence="1" type="ORF">BZL30_3636</name>
</gene>
<organism evidence="1 2">
    <name type="scientific">Mycobacterium kansasii</name>
    <dbReference type="NCBI Taxonomy" id="1768"/>
    <lineage>
        <taxon>Bacteria</taxon>
        <taxon>Bacillati</taxon>
        <taxon>Actinomycetota</taxon>
        <taxon>Actinomycetes</taxon>
        <taxon>Mycobacteriales</taxon>
        <taxon>Mycobacteriaceae</taxon>
        <taxon>Mycobacterium</taxon>
    </lineage>
</organism>
<dbReference type="EMBL" id="MVBM01000003">
    <property type="protein sequence ID" value="OOK75574.1"/>
    <property type="molecule type" value="Genomic_DNA"/>
</dbReference>
<accession>A0A1V3X8K9</accession>
<evidence type="ECO:0000313" key="1">
    <source>
        <dbReference type="EMBL" id="OOK75574.1"/>
    </source>
</evidence>
<protein>
    <submittedName>
        <fullName evidence="1">Haloalkane dehalogenase domain protein</fullName>
        <ecNumber evidence="1">3.8.1.5</ecNumber>
    </submittedName>
</protein>
<dbReference type="AlphaFoldDB" id="A0A1V3X8K9"/>